<evidence type="ECO:0000256" key="2">
    <source>
        <dbReference type="ARBA" id="ARBA00022694"/>
    </source>
</evidence>
<feature type="active site" evidence="6">
    <location>
        <position position="256"/>
    </location>
</feature>
<dbReference type="InterPro" id="IPR016690">
    <property type="entry name" value="TSEN34"/>
</dbReference>
<evidence type="ECO:0000256" key="4">
    <source>
        <dbReference type="ARBA" id="ARBA00059865"/>
    </source>
</evidence>
<organism evidence="10 11">
    <name type="scientific">Orbilia brochopaga</name>
    <dbReference type="NCBI Taxonomy" id="3140254"/>
    <lineage>
        <taxon>Eukaryota</taxon>
        <taxon>Fungi</taxon>
        <taxon>Dikarya</taxon>
        <taxon>Ascomycota</taxon>
        <taxon>Pezizomycotina</taxon>
        <taxon>Orbiliomycetes</taxon>
        <taxon>Orbiliales</taxon>
        <taxon>Orbiliaceae</taxon>
        <taxon>Orbilia</taxon>
    </lineage>
</organism>
<evidence type="ECO:0000256" key="1">
    <source>
        <dbReference type="ARBA" id="ARBA00008078"/>
    </source>
</evidence>
<evidence type="ECO:0000256" key="6">
    <source>
        <dbReference type="PIRSR" id="PIRSR017250-50"/>
    </source>
</evidence>
<comment type="similarity">
    <text evidence="1 5">Belongs to the tRNA-intron endonuclease family.</text>
</comment>
<dbReference type="Pfam" id="PF26577">
    <property type="entry name" value="TSEN34_N"/>
    <property type="match status" value="1"/>
</dbReference>
<dbReference type="GO" id="GO:0003676">
    <property type="term" value="F:nucleic acid binding"/>
    <property type="evidence" value="ECO:0007669"/>
    <property type="project" value="InterPro"/>
</dbReference>
<dbReference type="GO" id="GO:0000214">
    <property type="term" value="C:tRNA-intron endonuclease complex"/>
    <property type="evidence" value="ECO:0007669"/>
    <property type="project" value="UniProtKB-UniRule"/>
</dbReference>
<dbReference type="Pfam" id="PF01974">
    <property type="entry name" value="tRNA_int_endo"/>
    <property type="match status" value="1"/>
</dbReference>
<sequence>MAASTSESQLCISHVAGRYLIFDVNAVAKLRSPWHMCGTLFGTLPQAQQQNVFHGLPMELMPEEAALLVENGVAVIEDDTRAHADAVQALSEADKAAILAARTQEQDKLAQANLEESKKRKQIAIENAKASGKWKTRAARQASAEASKPDAEAESLFAAADDDNAGESAGGDGATSSTNNAVSDDSAHRQYIVPLATASIGACSLRVPQVSSHVPDPPASRYSVYKHLHSLGYYMSPGLRFGCEFVAYPGDPLRFHSHFLVKTAEWDEEVGIMDLVGGGRLGTGVKKAWMMGGRPDEGEDGNGDVRVFSVEWGGFG</sequence>
<dbReference type="CDD" id="cd22363">
    <property type="entry name" value="tRNA-intron_lyase_C"/>
    <property type="match status" value="1"/>
</dbReference>
<evidence type="ECO:0000259" key="8">
    <source>
        <dbReference type="Pfam" id="PF01974"/>
    </source>
</evidence>
<keyword evidence="10" id="KW-0378">Hydrolase</keyword>
<comment type="function">
    <text evidence="4">Constitutes one of the two catalytic subunit of the tRNA-splicing endonuclease complex, a complex responsible for identification and cleavage of the splice sites in pre-tRNA. It cleaves pre-tRNA at the 5'- and 3'-splice sites to release the intron. The products are an intron and two tRNA half-molecules bearing 2',3'-cyclic phosphate and 5'-OH termini. There are no conserved sequences at the splice sites, but the intron is invariably located at the same site in the gene, placing the splice sites an invariant distance from the constant structural features of the tRNA body. It probably carries the active site for 3'-splice site cleavage.</text>
</comment>
<feature type="region of interest" description="Disordered" evidence="7">
    <location>
        <begin position="134"/>
        <end position="153"/>
    </location>
</feature>
<dbReference type="PIRSF" id="PIRSF017250">
    <property type="entry name" value="tRNA_splic_SEN34"/>
    <property type="match status" value="1"/>
</dbReference>
<keyword evidence="2 5" id="KW-0819">tRNA processing</keyword>
<dbReference type="EMBL" id="JAVHNQ010000012">
    <property type="protein sequence ID" value="KAK6335426.1"/>
    <property type="molecule type" value="Genomic_DNA"/>
</dbReference>
<feature type="region of interest" description="Disordered" evidence="7">
    <location>
        <begin position="162"/>
        <end position="183"/>
    </location>
</feature>
<evidence type="ECO:0000256" key="3">
    <source>
        <dbReference type="ARBA" id="ARBA00023239"/>
    </source>
</evidence>
<dbReference type="EC" id="4.6.1.16" evidence="5"/>
<feature type="domain" description="TSEN34 N-terminal" evidence="9">
    <location>
        <begin position="11"/>
        <end position="79"/>
    </location>
</feature>
<evidence type="ECO:0000256" key="7">
    <source>
        <dbReference type="SAM" id="MobiDB-lite"/>
    </source>
</evidence>
<feature type="active site" evidence="6">
    <location>
        <position position="287"/>
    </location>
</feature>
<protein>
    <recommendedName>
        <fullName evidence="5">tRNA-splicing endonuclease subunit Sen34</fullName>
        <ecNumber evidence="5">4.6.1.16</ecNumber>
    </recommendedName>
</protein>
<dbReference type="SUPFAM" id="SSF53032">
    <property type="entry name" value="tRNA-intron endonuclease catalytic domain-like"/>
    <property type="match status" value="1"/>
</dbReference>
<feature type="domain" description="tRNA intron endonuclease catalytic" evidence="8">
    <location>
        <begin position="220"/>
        <end position="298"/>
    </location>
</feature>
<keyword evidence="10" id="KW-0255">Endonuclease</keyword>
<evidence type="ECO:0000259" key="9">
    <source>
        <dbReference type="Pfam" id="PF26577"/>
    </source>
</evidence>
<dbReference type="InterPro" id="IPR036167">
    <property type="entry name" value="tRNA_intron_Endo_cat-like_sf"/>
</dbReference>
<name>A0AAV9U5P6_9PEZI</name>
<gene>
    <name evidence="10" type="primary">SEN34_1</name>
    <name evidence="10" type="ORF">TWF696_002203</name>
</gene>
<accession>A0AAV9U5P6</accession>
<dbReference type="FunFam" id="3.40.1350.10:FF:000008">
    <property type="entry name" value="tRNA-splicing endonuclease subunit Sen34"/>
    <property type="match status" value="1"/>
</dbReference>
<dbReference type="GO" id="GO:0000213">
    <property type="term" value="F:tRNA-intron lyase activity"/>
    <property type="evidence" value="ECO:0007669"/>
    <property type="project" value="UniProtKB-UniRule"/>
</dbReference>
<reference evidence="10 11" key="1">
    <citation type="submission" date="2019-10" db="EMBL/GenBank/DDBJ databases">
        <authorList>
            <person name="Palmer J.M."/>
        </authorList>
    </citation>
    <scope>NUCLEOTIDE SEQUENCE [LARGE SCALE GENOMIC DNA]</scope>
    <source>
        <strain evidence="10 11">TWF696</strain>
    </source>
</reference>
<comment type="caution">
    <text evidence="10">The sequence shown here is derived from an EMBL/GenBank/DDBJ whole genome shotgun (WGS) entry which is preliminary data.</text>
</comment>
<evidence type="ECO:0000313" key="10">
    <source>
        <dbReference type="EMBL" id="KAK6335426.1"/>
    </source>
</evidence>
<dbReference type="InterPro" id="IPR059049">
    <property type="entry name" value="TSEN34_N"/>
</dbReference>
<keyword evidence="10" id="KW-0540">Nuclease</keyword>
<keyword evidence="3 5" id="KW-0456">Lyase</keyword>
<dbReference type="Proteomes" id="UP001375240">
    <property type="component" value="Unassembled WGS sequence"/>
</dbReference>
<dbReference type="PANTHER" id="PTHR13070">
    <property type="entry name" value="TRNA-SPLICING ENDONUCLEASE SUBUNIT SEN34-RELATED"/>
    <property type="match status" value="1"/>
</dbReference>
<dbReference type="AlphaFoldDB" id="A0AAV9U5P6"/>
<feature type="compositionally biased region" description="Polar residues" evidence="7">
    <location>
        <begin position="174"/>
        <end position="183"/>
    </location>
</feature>
<dbReference type="NCBIfam" id="TIGR00324">
    <property type="entry name" value="endA"/>
    <property type="match status" value="1"/>
</dbReference>
<feature type="active site" evidence="6">
    <location>
        <position position="248"/>
    </location>
</feature>
<dbReference type="Gene3D" id="3.40.1350.10">
    <property type="match status" value="1"/>
</dbReference>
<dbReference type="InterPro" id="IPR006676">
    <property type="entry name" value="tRNA_splic"/>
</dbReference>
<evidence type="ECO:0000313" key="11">
    <source>
        <dbReference type="Proteomes" id="UP001375240"/>
    </source>
</evidence>
<dbReference type="GO" id="GO:0000379">
    <property type="term" value="P:tRNA-type intron splice site recognition and cleavage"/>
    <property type="evidence" value="ECO:0007669"/>
    <property type="project" value="UniProtKB-UniRule"/>
</dbReference>
<dbReference type="InterPro" id="IPR006677">
    <property type="entry name" value="tRNA_intron_Endonuc_cat-like"/>
</dbReference>
<dbReference type="PANTHER" id="PTHR13070:SF0">
    <property type="entry name" value="TRNA-SPLICING ENDONUCLEASE SUBUNIT SEN34"/>
    <property type="match status" value="1"/>
</dbReference>
<proteinExistence type="inferred from homology"/>
<keyword evidence="11" id="KW-1185">Reference proteome</keyword>
<dbReference type="InterPro" id="IPR011856">
    <property type="entry name" value="tRNA_endonuc-like_dom_sf"/>
</dbReference>
<evidence type="ECO:0000256" key="5">
    <source>
        <dbReference type="PIRNR" id="PIRNR017250"/>
    </source>
</evidence>